<dbReference type="HOGENOM" id="CLU_010294_1_0_1"/>
<dbReference type="Gene3D" id="3.40.50.300">
    <property type="entry name" value="P-loop containing nucleotide triphosphate hydrolases"/>
    <property type="match status" value="2"/>
</dbReference>
<dbReference type="Pfam" id="PF00270">
    <property type="entry name" value="DEAD"/>
    <property type="match status" value="1"/>
</dbReference>
<dbReference type="EMBL" id="GL945493">
    <property type="protein sequence ID" value="EGN93307.1"/>
    <property type="molecule type" value="Genomic_DNA"/>
</dbReference>
<proteinExistence type="predicted"/>
<organism evidence="4">
    <name type="scientific">Serpula lacrymans var. lacrymans (strain S7.3)</name>
    <name type="common">Dry rot fungus</name>
    <dbReference type="NCBI Taxonomy" id="936435"/>
    <lineage>
        <taxon>Eukaryota</taxon>
        <taxon>Fungi</taxon>
        <taxon>Dikarya</taxon>
        <taxon>Basidiomycota</taxon>
        <taxon>Agaricomycotina</taxon>
        <taxon>Agaricomycetes</taxon>
        <taxon>Agaricomycetidae</taxon>
        <taxon>Boletales</taxon>
        <taxon>Coniophorineae</taxon>
        <taxon>Serpulaceae</taxon>
        <taxon>Serpula</taxon>
    </lineage>
</organism>
<dbReference type="SMART" id="SM00487">
    <property type="entry name" value="DEXDc"/>
    <property type="match status" value="1"/>
</dbReference>
<dbReference type="InParanoid" id="F8QEQ1"/>
<dbReference type="InterPro" id="IPR027417">
    <property type="entry name" value="P-loop_NTPase"/>
</dbReference>
<dbReference type="InterPro" id="IPR011545">
    <property type="entry name" value="DEAD/DEAH_box_helicase_dom"/>
</dbReference>
<evidence type="ECO:0000313" key="3">
    <source>
        <dbReference type="EMBL" id="EGN93307.1"/>
    </source>
</evidence>
<dbReference type="OMA" id="ATKSNIC"/>
<dbReference type="Proteomes" id="UP000008063">
    <property type="component" value="Unassembled WGS sequence"/>
</dbReference>
<reference evidence="4" key="1">
    <citation type="journal article" date="2011" name="Science">
        <title>The plant cell wall-decomposing machinery underlies the functional diversity of forest fungi.</title>
        <authorList>
            <person name="Eastwood D.C."/>
            <person name="Floudas D."/>
            <person name="Binder M."/>
            <person name="Majcherczyk A."/>
            <person name="Schneider P."/>
            <person name="Aerts A."/>
            <person name="Asiegbu F.O."/>
            <person name="Baker S.E."/>
            <person name="Barry K."/>
            <person name="Bendiksby M."/>
            <person name="Blumentritt M."/>
            <person name="Coutinho P.M."/>
            <person name="Cullen D."/>
            <person name="de Vries R.P."/>
            <person name="Gathman A."/>
            <person name="Goodell B."/>
            <person name="Henrissat B."/>
            <person name="Ihrmark K."/>
            <person name="Kauserud H."/>
            <person name="Kohler A."/>
            <person name="LaButti K."/>
            <person name="Lapidus A."/>
            <person name="Lavin J.L."/>
            <person name="Lee Y.-H."/>
            <person name="Lindquist E."/>
            <person name="Lilly W."/>
            <person name="Lucas S."/>
            <person name="Morin E."/>
            <person name="Murat C."/>
            <person name="Oguiza J.A."/>
            <person name="Park J."/>
            <person name="Pisabarro A.G."/>
            <person name="Riley R."/>
            <person name="Rosling A."/>
            <person name="Salamov A."/>
            <person name="Schmidt O."/>
            <person name="Schmutz J."/>
            <person name="Skrede I."/>
            <person name="Stenlid J."/>
            <person name="Wiebenga A."/>
            <person name="Xie X."/>
            <person name="Kuees U."/>
            <person name="Hibbett D.S."/>
            <person name="Hoffmeister D."/>
            <person name="Hoegberg N."/>
            <person name="Martin F."/>
            <person name="Grigoriev I.V."/>
            <person name="Watkinson S.C."/>
        </authorList>
    </citation>
    <scope>NUCLEOTIDE SEQUENCE [LARGE SCALE GENOMIC DNA]</scope>
    <source>
        <strain evidence="4">strain S7.3</strain>
    </source>
</reference>
<dbReference type="SUPFAM" id="SSF52540">
    <property type="entry name" value="P-loop containing nucleoside triphosphate hydrolases"/>
    <property type="match status" value="1"/>
</dbReference>
<sequence>MASKQQFVTRFCQCRPQSAHPNCKDPSCYAGNPSSVGLKSHNKCLTSKYKSKSTTEISTPTGHALACKILAKTLPFEPHNYQIEGMCQCLDGKDLLAIVPTGGGKTAYFYMYMLILIAISEKPSLCSPPKYVLANPAMVIVFPTNGLEEEMELELKKYNLKALAINSHTLHQARVARQENLWLTVRKYSSMILLSLEQLTSPSFEDMLNNKSFRLRISAIGIDEIHLLDTWGNGFHNAFQQIVEIAVTATLTAGPATKRVCQFLELQTGQYHLIRHSNVRHDVVLESDKKFIIFCQTINLQFRLQTYIWKHASNRSNLHIQIRMYNSLNSPEFNAETCCLFCDDPMAHIINAMNPLWLGYNPVDISKVIMVGVVPNPDEFFQKIGRIRPGTTRTETRRGIMYVTKNKMDIARELVEDGDKVVGTKGEKSCTSGTMMDTNMACLVMALCIVSEQNCLYANPSVDPPCSCSSCTAARASSPPSAMPPPCNCGQCEPEVNPEANPLATHAPVPPDNETRSKNKPITKQM</sequence>
<keyword evidence="4" id="KW-1185">Reference proteome</keyword>
<dbReference type="PROSITE" id="PS51192">
    <property type="entry name" value="HELICASE_ATP_BIND_1"/>
    <property type="match status" value="1"/>
</dbReference>
<protein>
    <recommendedName>
        <fullName evidence="2">Helicase ATP-binding domain-containing protein</fullName>
    </recommendedName>
</protein>
<feature type="region of interest" description="Disordered" evidence="1">
    <location>
        <begin position="500"/>
        <end position="526"/>
    </location>
</feature>
<dbReference type="OrthoDB" id="2691459at2759"/>
<dbReference type="GO" id="GO:0005524">
    <property type="term" value="F:ATP binding"/>
    <property type="evidence" value="ECO:0007669"/>
    <property type="project" value="InterPro"/>
</dbReference>
<name>F8QEQ1_SERL3</name>
<evidence type="ECO:0000313" key="4">
    <source>
        <dbReference type="Proteomes" id="UP000008063"/>
    </source>
</evidence>
<evidence type="ECO:0000256" key="1">
    <source>
        <dbReference type="SAM" id="MobiDB-lite"/>
    </source>
</evidence>
<evidence type="ECO:0000259" key="2">
    <source>
        <dbReference type="PROSITE" id="PS51192"/>
    </source>
</evidence>
<dbReference type="eggNOG" id="KOG0351">
    <property type="taxonomic scope" value="Eukaryota"/>
</dbReference>
<gene>
    <name evidence="3" type="ORF">SERLA73DRAFT_126803</name>
</gene>
<dbReference type="InterPro" id="IPR014001">
    <property type="entry name" value="Helicase_ATP-bd"/>
</dbReference>
<dbReference type="AlphaFoldDB" id="F8QEQ1"/>
<dbReference type="GO" id="GO:0003676">
    <property type="term" value="F:nucleic acid binding"/>
    <property type="evidence" value="ECO:0007669"/>
    <property type="project" value="InterPro"/>
</dbReference>
<feature type="domain" description="Helicase ATP-binding" evidence="2">
    <location>
        <begin position="86"/>
        <end position="269"/>
    </location>
</feature>
<accession>F8QEQ1</accession>